<feature type="transmembrane region" description="Helical" evidence="1">
    <location>
        <begin position="6"/>
        <end position="27"/>
    </location>
</feature>
<evidence type="ECO:0000256" key="1">
    <source>
        <dbReference type="SAM" id="Phobius"/>
    </source>
</evidence>
<organism evidence="2 3">
    <name type="scientific">Clostridium collagenovorans DSM 3089</name>
    <dbReference type="NCBI Taxonomy" id="1121306"/>
    <lineage>
        <taxon>Bacteria</taxon>
        <taxon>Bacillati</taxon>
        <taxon>Bacillota</taxon>
        <taxon>Clostridia</taxon>
        <taxon>Eubacteriales</taxon>
        <taxon>Clostridiaceae</taxon>
        <taxon>Clostridium</taxon>
    </lineage>
</organism>
<dbReference type="Proteomes" id="UP000184526">
    <property type="component" value="Unassembled WGS sequence"/>
</dbReference>
<keyword evidence="3" id="KW-1185">Reference proteome</keyword>
<keyword evidence="1" id="KW-0812">Transmembrane</keyword>
<dbReference type="EMBL" id="FQXP01000006">
    <property type="protein sequence ID" value="SHH89777.1"/>
    <property type="molecule type" value="Genomic_DNA"/>
</dbReference>
<evidence type="ECO:0000313" key="3">
    <source>
        <dbReference type="Proteomes" id="UP000184526"/>
    </source>
</evidence>
<gene>
    <name evidence="2" type="ORF">SAMN02745196_01797</name>
</gene>
<reference evidence="2 3" key="1">
    <citation type="submission" date="2016-11" db="EMBL/GenBank/DDBJ databases">
        <authorList>
            <person name="Jaros S."/>
            <person name="Januszkiewicz K."/>
            <person name="Wedrychowicz H."/>
        </authorList>
    </citation>
    <scope>NUCLEOTIDE SEQUENCE [LARGE SCALE GENOMIC DNA]</scope>
    <source>
        <strain evidence="2 3">DSM 3089</strain>
    </source>
</reference>
<evidence type="ECO:0008006" key="4">
    <source>
        <dbReference type="Google" id="ProtNLM"/>
    </source>
</evidence>
<sequence length="133" mass="15139">MDKTLIQYLINIILLVPIVLCLIVISLKLSKKGIDNFNMKCYAQVIERFNLNKDTTLYVLKMGTTGCVLVSSAHNTQVIKELNENEIEEIIKMKKDKQNVMNLSKIPGFDIKSFANKKFVREKEDGDTKGNIS</sequence>
<dbReference type="RefSeq" id="WP_072831689.1">
    <property type="nucleotide sequence ID" value="NZ_FQXP01000006.1"/>
</dbReference>
<dbReference type="STRING" id="1121306.SAMN02745196_01797"/>
<name>A0A1M5WQF6_9CLOT</name>
<proteinExistence type="predicted"/>
<dbReference type="AlphaFoldDB" id="A0A1M5WQF6"/>
<keyword evidence="1" id="KW-1133">Transmembrane helix</keyword>
<accession>A0A1M5WQF6</accession>
<keyword evidence="1" id="KW-0472">Membrane</keyword>
<protein>
    <recommendedName>
        <fullName evidence="4">Flagellar protein FliO/FliZ</fullName>
    </recommendedName>
</protein>
<dbReference type="OrthoDB" id="1926996at2"/>
<evidence type="ECO:0000313" key="2">
    <source>
        <dbReference type="EMBL" id="SHH89777.1"/>
    </source>
</evidence>